<sequence length="140" mass="16032">MSPLPPPDKFNCQKEASRFGWLLYGTEENMYQIHGGCGFSRKLLHVLSQVTYCAARLEQEAESPVIPTTAIYLHTELLEMRQWSTESMSWNDAKSGPSVIELLHCRPEGYKIKTNADMTDVTAEAWRIAAMIYLQCRVFR</sequence>
<name>A0A1Y1L0R9_PHOPY</name>
<dbReference type="Pfam" id="PF11951">
    <property type="entry name" value="Fungal_trans_2"/>
    <property type="match status" value="1"/>
</dbReference>
<dbReference type="AlphaFoldDB" id="A0A1Y1L0R9"/>
<accession>A0A1Y1L0R9</accession>
<dbReference type="EMBL" id="GEZM01073969">
    <property type="protein sequence ID" value="JAV64707.1"/>
    <property type="molecule type" value="Transcribed_RNA"/>
</dbReference>
<protein>
    <submittedName>
        <fullName evidence="1">Uncharacterized protein</fullName>
    </submittedName>
</protein>
<evidence type="ECO:0000313" key="1">
    <source>
        <dbReference type="EMBL" id="JAV64707.1"/>
    </source>
</evidence>
<proteinExistence type="predicted"/>
<dbReference type="InterPro" id="IPR021858">
    <property type="entry name" value="Fun_TF"/>
</dbReference>
<organism evidence="1">
    <name type="scientific">Photinus pyralis</name>
    <name type="common">Common eastern firefly</name>
    <name type="synonym">Lampyris pyralis</name>
    <dbReference type="NCBI Taxonomy" id="7054"/>
    <lineage>
        <taxon>Eukaryota</taxon>
        <taxon>Metazoa</taxon>
        <taxon>Ecdysozoa</taxon>
        <taxon>Arthropoda</taxon>
        <taxon>Hexapoda</taxon>
        <taxon>Insecta</taxon>
        <taxon>Pterygota</taxon>
        <taxon>Neoptera</taxon>
        <taxon>Endopterygota</taxon>
        <taxon>Coleoptera</taxon>
        <taxon>Polyphaga</taxon>
        <taxon>Elateriformia</taxon>
        <taxon>Elateroidea</taxon>
        <taxon>Lampyridae</taxon>
        <taxon>Lampyrinae</taxon>
        <taxon>Photinus</taxon>
    </lineage>
</organism>
<reference evidence="1" key="1">
    <citation type="journal article" date="2016" name="Sci. Rep.">
        <title>Molecular characterization of firefly nuptial gifts: a multi-omics approach sheds light on postcopulatory sexual selection.</title>
        <authorList>
            <person name="Al-Wathiqui N."/>
            <person name="Fallon T.R."/>
            <person name="South A."/>
            <person name="Weng J.K."/>
            <person name="Lewis S.M."/>
        </authorList>
    </citation>
    <scope>NUCLEOTIDE SEQUENCE</scope>
</reference>